<dbReference type="InParanoid" id="A0A2P6MUR5"/>
<accession>A0A2P6MUR5</accession>
<organism evidence="2 3">
    <name type="scientific">Planoprotostelium fungivorum</name>
    <dbReference type="NCBI Taxonomy" id="1890364"/>
    <lineage>
        <taxon>Eukaryota</taxon>
        <taxon>Amoebozoa</taxon>
        <taxon>Evosea</taxon>
        <taxon>Variosea</taxon>
        <taxon>Cavosteliida</taxon>
        <taxon>Cavosteliaceae</taxon>
        <taxon>Planoprotostelium</taxon>
    </lineage>
</organism>
<keyword evidence="3" id="KW-1185">Reference proteome</keyword>
<reference evidence="2 3" key="1">
    <citation type="journal article" date="2018" name="Genome Biol. Evol.">
        <title>Multiple Roots of Fruiting Body Formation in Amoebozoa.</title>
        <authorList>
            <person name="Hillmann F."/>
            <person name="Forbes G."/>
            <person name="Novohradska S."/>
            <person name="Ferling I."/>
            <person name="Riege K."/>
            <person name="Groth M."/>
            <person name="Westermann M."/>
            <person name="Marz M."/>
            <person name="Spaller T."/>
            <person name="Winckler T."/>
            <person name="Schaap P."/>
            <person name="Glockner G."/>
        </authorList>
    </citation>
    <scope>NUCLEOTIDE SEQUENCE [LARGE SCALE GENOMIC DNA]</scope>
    <source>
        <strain evidence="2 3">Jena</strain>
    </source>
</reference>
<dbReference type="AlphaFoldDB" id="A0A2P6MUR5"/>
<evidence type="ECO:0000313" key="2">
    <source>
        <dbReference type="EMBL" id="PRP75440.1"/>
    </source>
</evidence>
<dbReference type="Proteomes" id="UP000241769">
    <property type="component" value="Unassembled WGS sequence"/>
</dbReference>
<evidence type="ECO:0000313" key="3">
    <source>
        <dbReference type="Proteomes" id="UP000241769"/>
    </source>
</evidence>
<gene>
    <name evidence="2" type="ORF">PROFUN_15535</name>
</gene>
<feature type="signal peptide" evidence="1">
    <location>
        <begin position="1"/>
        <end position="17"/>
    </location>
</feature>
<evidence type="ECO:0008006" key="4">
    <source>
        <dbReference type="Google" id="ProtNLM"/>
    </source>
</evidence>
<name>A0A2P6MUR5_9EUKA</name>
<keyword evidence="1" id="KW-0732">Signal</keyword>
<proteinExistence type="predicted"/>
<sequence>MIFDSTTFPGLWTWTCAWITLLLIKNQEVCVLVQWADQRWLNNGLFCERERREKEEEKKKREANKGMYLNTSTTMLLLVKECHVRAQQ</sequence>
<evidence type="ECO:0000256" key="1">
    <source>
        <dbReference type="SAM" id="SignalP"/>
    </source>
</evidence>
<protein>
    <recommendedName>
        <fullName evidence="4">Secreted protein</fullName>
    </recommendedName>
</protein>
<feature type="chain" id="PRO_5015171867" description="Secreted protein" evidence="1">
    <location>
        <begin position="18"/>
        <end position="88"/>
    </location>
</feature>
<dbReference type="EMBL" id="MDYQ01000385">
    <property type="protein sequence ID" value="PRP75440.1"/>
    <property type="molecule type" value="Genomic_DNA"/>
</dbReference>
<comment type="caution">
    <text evidence="2">The sequence shown here is derived from an EMBL/GenBank/DDBJ whole genome shotgun (WGS) entry which is preliminary data.</text>
</comment>